<dbReference type="Pfam" id="PF01418">
    <property type="entry name" value="HTH_6"/>
    <property type="match status" value="1"/>
</dbReference>
<dbReference type="InterPro" id="IPR036388">
    <property type="entry name" value="WH-like_DNA-bd_sf"/>
</dbReference>
<proteinExistence type="predicted"/>
<dbReference type="Gene3D" id="3.40.50.10490">
    <property type="entry name" value="Glucose-6-phosphate isomerase like protein, domain 1"/>
    <property type="match status" value="1"/>
</dbReference>
<dbReference type="InterPro" id="IPR000281">
    <property type="entry name" value="HTH_RpiR"/>
</dbReference>
<dbReference type="InterPro" id="IPR001347">
    <property type="entry name" value="SIS_dom"/>
</dbReference>
<dbReference type="RefSeq" id="WP_354446021.1">
    <property type="nucleotide sequence ID" value="NZ_JBEPSH010000007.1"/>
</dbReference>
<dbReference type="EMBL" id="JBEPSH010000007">
    <property type="protein sequence ID" value="MET4578628.1"/>
    <property type="molecule type" value="Genomic_DNA"/>
</dbReference>
<comment type="caution">
    <text evidence="7">The sequence shown here is derived from an EMBL/GenBank/DDBJ whole genome shotgun (WGS) entry which is preliminary data.</text>
</comment>
<keyword evidence="8" id="KW-1185">Reference proteome</keyword>
<keyword evidence="3" id="KW-0324">Glycolysis</keyword>
<evidence type="ECO:0000256" key="2">
    <source>
        <dbReference type="ARBA" id="ARBA00023125"/>
    </source>
</evidence>
<keyword evidence="1" id="KW-0805">Transcription regulation</keyword>
<dbReference type="SUPFAM" id="SSF46689">
    <property type="entry name" value="Homeodomain-like"/>
    <property type="match status" value="1"/>
</dbReference>
<feature type="domain" description="HTH rpiR-type" evidence="6">
    <location>
        <begin position="18"/>
        <end position="94"/>
    </location>
</feature>
<dbReference type="Proteomes" id="UP001549320">
    <property type="component" value="Unassembled WGS sequence"/>
</dbReference>
<organism evidence="7 8">
    <name type="scientific">Ottowia thiooxydans</name>
    <dbReference type="NCBI Taxonomy" id="219182"/>
    <lineage>
        <taxon>Bacteria</taxon>
        <taxon>Pseudomonadati</taxon>
        <taxon>Pseudomonadota</taxon>
        <taxon>Betaproteobacteria</taxon>
        <taxon>Burkholderiales</taxon>
        <taxon>Comamonadaceae</taxon>
        <taxon>Ottowia</taxon>
    </lineage>
</organism>
<evidence type="ECO:0000313" key="7">
    <source>
        <dbReference type="EMBL" id="MET4578628.1"/>
    </source>
</evidence>
<feature type="region of interest" description="Disordered" evidence="5">
    <location>
        <begin position="1"/>
        <end position="20"/>
    </location>
</feature>
<sequence length="298" mass="32691">MKQEFQNTGESTRKPTDSSMQERILEMQHDFTESEQRLAEVALAHMSTLAAYSATELAQMAGVSKATAGRFFRRLGYESFNDARSRQRDAGDKGSPLFALAGIEPGGVVAEDSLRAHLSDDLQNLANTFERLDPADLKKAILTLQRGRRIFIAGFRNGRVLAQYAWALLTQLRDGVQLVPGAGLNLAEDLADLNEGDVLLVMDFRRRVALLRPMVEHANQVSAQVIVLTDPSATELPARADVILRCVNKGAGIFDSYIAAMSVINHLCTSLGLALGPAARQRLAQIEALHDHYGDLHR</sequence>
<dbReference type="PANTHER" id="PTHR30514">
    <property type="entry name" value="GLUCOKINASE"/>
    <property type="match status" value="1"/>
</dbReference>
<evidence type="ECO:0000256" key="5">
    <source>
        <dbReference type="SAM" id="MobiDB-lite"/>
    </source>
</evidence>
<dbReference type="InterPro" id="IPR009057">
    <property type="entry name" value="Homeodomain-like_sf"/>
</dbReference>
<dbReference type="InterPro" id="IPR046348">
    <property type="entry name" value="SIS_dom_sf"/>
</dbReference>
<accession>A0ABV2QCK3</accession>
<evidence type="ECO:0000256" key="3">
    <source>
        <dbReference type="ARBA" id="ARBA00023152"/>
    </source>
</evidence>
<gene>
    <name evidence="7" type="ORF">ABIE13_003744</name>
</gene>
<evidence type="ECO:0000256" key="1">
    <source>
        <dbReference type="ARBA" id="ARBA00023015"/>
    </source>
</evidence>
<keyword evidence="2 7" id="KW-0238">DNA-binding</keyword>
<dbReference type="SUPFAM" id="SSF53697">
    <property type="entry name" value="SIS domain"/>
    <property type="match status" value="1"/>
</dbReference>
<dbReference type="InterPro" id="IPR035472">
    <property type="entry name" value="RpiR-like_SIS"/>
</dbReference>
<dbReference type="Gene3D" id="1.10.10.10">
    <property type="entry name" value="Winged helix-like DNA-binding domain superfamily/Winged helix DNA-binding domain"/>
    <property type="match status" value="1"/>
</dbReference>
<name>A0ABV2QCK3_9BURK</name>
<dbReference type="CDD" id="cd05013">
    <property type="entry name" value="SIS_RpiR"/>
    <property type="match status" value="1"/>
</dbReference>
<evidence type="ECO:0000256" key="4">
    <source>
        <dbReference type="ARBA" id="ARBA00023163"/>
    </source>
</evidence>
<protein>
    <submittedName>
        <fullName evidence="7">DNA-binding MurR/RpiR family transcriptional regulator</fullName>
    </submittedName>
</protein>
<dbReference type="InterPro" id="IPR047640">
    <property type="entry name" value="RpiR-like"/>
</dbReference>
<dbReference type="GO" id="GO:0003677">
    <property type="term" value="F:DNA binding"/>
    <property type="evidence" value="ECO:0007669"/>
    <property type="project" value="UniProtKB-KW"/>
</dbReference>
<dbReference type="Pfam" id="PF01380">
    <property type="entry name" value="SIS"/>
    <property type="match status" value="1"/>
</dbReference>
<evidence type="ECO:0000259" key="6">
    <source>
        <dbReference type="PROSITE" id="PS51071"/>
    </source>
</evidence>
<reference evidence="7 8" key="1">
    <citation type="submission" date="2024-06" db="EMBL/GenBank/DDBJ databases">
        <title>Sorghum-associated microbial communities from plants grown in Nebraska, USA.</title>
        <authorList>
            <person name="Schachtman D."/>
        </authorList>
    </citation>
    <scope>NUCLEOTIDE SEQUENCE [LARGE SCALE GENOMIC DNA]</scope>
    <source>
        <strain evidence="7 8">2709</strain>
    </source>
</reference>
<dbReference type="PANTHER" id="PTHR30514:SF18">
    <property type="entry name" value="RPIR-FAMILY TRANSCRIPTIONAL REGULATOR"/>
    <property type="match status" value="1"/>
</dbReference>
<keyword evidence="4" id="KW-0804">Transcription</keyword>
<evidence type="ECO:0000313" key="8">
    <source>
        <dbReference type="Proteomes" id="UP001549320"/>
    </source>
</evidence>
<feature type="compositionally biased region" description="Polar residues" evidence="5">
    <location>
        <begin position="1"/>
        <end position="10"/>
    </location>
</feature>
<dbReference type="PROSITE" id="PS51071">
    <property type="entry name" value="HTH_RPIR"/>
    <property type="match status" value="1"/>
</dbReference>